<protein>
    <recommendedName>
        <fullName evidence="8">Glycoside hydrolase family 28 protein</fullName>
    </recommendedName>
</protein>
<keyword evidence="3 4" id="KW-0326">Glycosidase</keyword>
<dbReference type="PANTHER" id="PTHR31339:SF9">
    <property type="entry name" value="PLASMIN AND FIBRONECTIN-BINDING PROTEIN A"/>
    <property type="match status" value="1"/>
</dbReference>
<dbReference type="InterPro" id="IPR051801">
    <property type="entry name" value="GH28_Enzymes"/>
</dbReference>
<name>A0A9P0Q0P6_ACAOB</name>
<comment type="caution">
    <text evidence="6">The sequence shown here is derived from an EMBL/GenBank/DDBJ whole genome shotgun (WGS) entry which is preliminary data.</text>
</comment>
<evidence type="ECO:0000256" key="1">
    <source>
        <dbReference type="ARBA" id="ARBA00008834"/>
    </source>
</evidence>
<dbReference type="GO" id="GO:0005975">
    <property type="term" value="P:carbohydrate metabolic process"/>
    <property type="evidence" value="ECO:0007669"/>
    <property type="project" value="InterPro"/>
</dbReference>
<dbReference type="SUPFAM" id="SSF51126">
    <property type="entry name" value="Pectin lyase-like"/>
    <property type="match status" value="1"/>
</dbReference>
<feature type="signal peptide" evidence="5">
    <location>
        <begin position="1"/>
        <end position="18"/>
    </location>
</feature>
<evidence type="ECO:0008006" key="8">
    <source>
        <dbReference type="Google" id="ProtNLM"/>
    </source>
</evidence>
<dbReference type="SMART" id="SM00710">
    <property type="entry name" value="PbH1"/>
    <property type="match status" value="6"/>
</dbReference>
<dbReference type="PANTHER" id="PTHR31339">
    <property type="entry name" value="PECTIN LYASE-RELATED"/>
    <property type="match status" value="1"/>
</dbReference>
<dbReference type="Gene3D" id="2.160.20.10">
    <property type="entry name" value="Single-stranded right-handed beta-helix, Pectin lyase-like"/>
    <property type="match status" value="1"/>
</dbReference>
<keyword evidence="2 4" id="KW-0378">Hydrolase</keyword>
<dbReference type="GO" id="GO:0004650">
    <property type="term" value="F:polygalacturonase activity"/>
    <property type="evidence" value="ECO:0007669"/>
    <property type="project" value="InterPro"/>
</dbReference>
<evidence type="ECO:0000256" key="2">
    <source>
        <dbReference type="ARBA" id="ARBA00022801"/>
    </source>
</evidence>
<dbReference type="AlphaFoldDB" id="A0A9P0Q0P6"/>
<dbReference type="InterPro" id="IPR006626">
    <property type="entry name" value="PbH1"/>
</dbReference>
<dbReference type="InterPro" id="IPR000743">
    <property type="entry name" value="Glyco_hydro_28"/>
</dbReference>
<evidence type="ECO:0000256" key="4">
    <source>
        <dbReference type="RuleBase" id="RU361169"/>
    </source>
</evidence>
<keyword evidence="7" id="KW-1185">Reference proteome</keyword>
<dbReference type="OrthoDB" id="187139at2759"/>
<evidence type="ECO:0000313" key="7">
    <source>
        <dbReference type="Proteomes" id="UP001152888"/>
    </source>
</evidence>
<reference evidence="6" key="1">
    <citation type="submission" date="2022-03" db="EMBL/GenBank/DDBJ databases">
        <authorList>
            <person name="Sayadi A."/>
        </authorList>
    </citation>
    <scope>NUCLEOTIDE SEQUENCE</scope>
</reference>
<dbReference type="Pfam" id="PF00295">
    <property type="entry name" value="Glyco_hydro_28"/>
    <property type="match status" value="1"/>
</dbReference>
<keyword evidence="5" id="KW-0732">Signal</keyword>
<comment type="similarity">
    <text evidence="1 4">Belongs to the glycosyl hydrolase 28 family.</text>
</comment>
<organism evidence="6 7">
    <name type="scientific">Acanthoscelides obtectus</name>
    <name type="common">Bean weevil</name>
    <name type="synonym">Bruchus obtectus</name>
    <dbReference type="NCBI Taxonomy" id="200917"/>
    <lineage>
        <taxon>Eukaryota</taxon>
        <taxon>Metazoa</taxon>
        <taxon>Ecdysozoa</taxon>
        <taxon>Arthropoda</taxon>
        <taxon>Hexapoda</taxon>
        <taxon>Insecta</taxon>
        <taxon>Pterygota</taxon>
        <taxon>Neoptera</taxon>
        <taxon>Endopterygota</taxon>
        <taxon>Coleoptera</taxon>
        <taxon>Polyphaga</taxon>
        <taxon>Cucujiformia</taxon>
        <taxon>Chrysomeloidea</taxon>
        <taxon>Chrysomelidae</taxon>
        <taxon>Bruchinae</taxon>
        <taxon>Bruchini</taxon>
        <taxon>Acanthoscelides</taxon>
    </lineage>
</organism>
<evidence type="ECO:0000256" key="5">
    <source>
        <dbReference type="SAM" id="SignalP"/>
    </source>
</evidence>
<dbReference type="EMBL" id="CAKOFQ010007442">
    <property type="protein sequence ID" value="CAH2001304.1"/>
    <property type="molecule type" value="Genomic_DNA"/>
</dbReference>
<accession>A0A9P0Q0P6</accession>
<evidence type="ECO:0000313" key="6">
    <source>
        <dbReference type="EMBL" id="CAH2001304.1"/>
    </source>
</evidence>
<dbReference type="InterPro" id="IPR011050">
    <property type="entry name" value="Pectin_lyase_fold/virulence"/>
</dbReference>
<dbReference type="Proteomes" id="UP001152888">
    <property type="component" value="Unassembled WGS sequence"/>
</dbReference>
<gene>
    <name evidence="6" type="ORF">ACAOBT_LOCUS26098</name>
</gene>
<proteinExistence type="inferred from homology"/>
<sequence length="397" mass="44010">MLLLLAIIQLIAISAVSAAIYDVTKYGADHTGKVPSTDPIARAINDAESHGEGIVHFPPGEYVTGPIELKSNIILDIPEGTTITFLDDPALYPPLDVSLPDGKRRKVDFTPLIRGFGLNNVTIRGNGVIEGNGEIWWDRLPPPATRPIVIYFYDCQNITLKNITVRNSPMFNVNIGWSDYIVIDGITIRNPESYHGSGPNTDGINLYSVTKVHVMNVDVATGDDCLVLDAWGYNKDRVPTHDVLIENSYMSIGHSGVGIGSITAGGIRNVTIRNCVFDSVCRGVDIRSNNERGGVVEDILYQNLTMRNCTWEGISINLIKDYNDKGRQPIGDQTPFVRNIRYENIRGDAEREAIYFYGLPEAPIKNVVLENVDMRSKKPEPILLRNTKNIVINGNRY</sequence>
<feature type="chain" id="PRO_5040142572" description="Glycoside hydrolase family 28 protein" evidence="5">
    <location>
        <begin position="19"/>
        <end position="397"/>
    </location>
</feature>
<evidence type="ECO:0000256" key="3">
    <source>
        <dbReference type="ARBA" id="ARBA00023295"/>
    </source>
</evidence>
<dbReference type="InterPro" id="IPR012334">
    <property type="entry name" value="Pectin_lyas_fold"/>
</dbReference>